<protein>
    <submittedName>
        <fullName evidence="2">Cbb3-type cytochrome c oxidase subunit 3</fullName>
    </submittedName>
</protein>
<dbReference type="Pfam" id="PF05545">
    <property type="entry name" value="FixQ"/>
    <property type="match status" value="1"/>
</dbReference>
<keyword evidence="3" id="KW-1185">Reference proteome</keyword>
<keyword evidence="1" id="KW-1133">Transmembrane helix</keyword>
<dbReference type="OrthoDB" id="6402501at2"/>
<name>A0A346NM73_9ALTE</name>
<evidence type="ECO:0000313" key="2">
    <source>
        <dbReference type="EMBL" id="AXR06630.1"/>
    </source>
</evidence>
<dbReference type="Proteomes" id="UP000262073">
    <property type="component" value="Chromosome"/>
</dbReference>
<sequence length="57" mass="6546">MDQGIIGSIFTVVVFVCFFGVVWWAFSSRNKKDFDEAANLPFADENQPKSEKEKRES</sequence>
<gene>
    <name evidence="2" type="ORF">D0Y50_09750</name>
</gene>
<dbReference type="EMBL" id="CP031769">
    <property type="protein sequence ID" value="AXR06630.1"/>
    <property type="molecule type" value="Genomic_DNA"/>
</dbReference>
<dbReference type="AlphaFoldDB" id="A0A346NM73"/>
<evidence type="ECO:0000256" key="1">
    <source>
        <dbReference type="SAM" id="Phobius"/>
    </source>
</evidence>
<dbReference type="KEGG" id="salm:D0Y50_09750"/>
<keyword evidence="1" id="KW-0812">Transmembrane</keyword>
<organism evidence="2 3">
    <name type="scientific">Salinimonas sediminis</name>
    <dbReference type="NCBI Taxonomy" id="2303538"/>
    <lineage>
        <taxon>Bacteria</taxon>
        <taxon>Pseudomonadati</taxon>
        <taxon>Pseudomonadota</taxon>
        <taxon>Gammaproteobacteria</taxon>
        <taxon>Alteromonadales</taxon>
        <taxon>Alteromonadaceae</taxon>
        <taxon>Alteromonas/Salinimonas group</taxon>
        <taxon>Salinimonas</taxon>
    </lineage>
</organism>
<dbReference type="RefSeq" id="WP_108568076.1">
    <property type="nucleotide sequence ID" value="NZ_CP031769.1"/>
</dbReference>
<keyword evidence="1" id="KW-0472">Membrane</keyword>
<proteinExistence type="predicted"/>
<dbReference type="CDD" id="cd01324">
    <property type="entry name" value="cbb3_Oxidase_CcoQ"/>
    <property type="match status" value="1"/>
</dbReference>
<evidence type="ECO:0000313" key="3">
    <source>
        <dbReference type="Proteomes" id="UP000262073"/>
    </source>
</evidence>
<dbReference type="InterPro" id="IPR008621">
    <property type="entry name" value="Cbb3-typ_cyt_oxidase_comp"/>
</dbReference>
<accession>A0A346NM73</accession>
<reference evidence="2 3" key="1">
    <citation type="submission" date="2018-08" db="EMBL/GenBank/DDBJ databases">
        <title>Salinimonas sediminis sp. nov., a piezophilic bacterium isolated from a deep-sea sediment sample from the New Britain Trench.</title>
        <authorList>
            <person name="Cao J."/>
        </authorList>
    </citation>
    <scope>NUCLEOTIDE SEQUENCE [LARGE SCALE GENOMIC DNA]</scope>
    <source>
        <strain evidence="2 3">N102</strain>
    </source>
</reference>
<feature type="transmembrane region" description="Helical" evidence="1">
    <location>
        <begin position="6"/>
        <end position="26"/>
    </location>
</feature>